<sequence>MVGASHRGGNVGFLIPTHVDQPATICCCVMLGRGGKPSRPGREGRLKLCCSSSFWPVSLLF</sequence>
<reference evidence="1 2" key="1">
    <citation type="journal article" date="2018" name="Front. Microbiol.">
        <title>Genome-Wide Analysis of Corynespora cassiicola Leaf Fall Disease Putative Effectors.</title>
        <authorList>
            <person name="Lopez D."/>
            <person name="Ribeiro S."/>
            <person name="Label P."/>
            <person name="Fumanal B."/>
            <person name="Venisse J.S."/>
            <person name="Kohler A."/>
            <person name="de Oliveira R.R."/>
            <person name="Labutti K."/>
            <person name="Lipzen A."/>
            <person name="Lail K."/>
            <person name="Bauer D."/>
            <person name="Ohm R.A."/>
            <person name="Barry K.W."/>
            <person name="Spatafora J."/>
            <person name="Grigoriev I.V."/>
            <person name="Martin F.M."/>
            <person name="Pujade-Renaud V."/>
        </authorList>
    </citation>
    <scope>NUCLEOTIDE SEQUENCE [LARGE SCALE GENOMIC DNA]</scope>
    <source>
        <strain evidence="1 2">Philippines</strain>
    </source>
</reference>
<dbReference type="EMBL" id="KZ678139">
    <property type="protein sequence ID" value="PSN63552.1"/>
    <property type="molecule type" value="Genomic_DNA"/>
</dbReference>
<dbReference type="Proteomes" id="UP000240883">
    <property type="component" value="Unassembled WGS sequence"/>
</dbReference>
<protein>
    <submittedName>
        <fullName evidence="1">Uncharacterized protein</fullName>
    </submittedName>
</protein>
<name>A0A2T2NDN1_CORCC</name>
<keyword evidence="2" id="KW-1185">Reference proteome</keyword>
<evidence type="ECO:0000313" key="1">
    <source>
        <dbReference type="EMBL" id="PSN63552.1"/>
    </source>
</evidence>
<gene>
    <name evidence="1" type="ORF">BS50DRAFT_83450</name>
</gene>
<evidence type="ECO:0000313" key="2">
    <source>
        <dbReference type="Proteomes" id="UP000240883"/>
    </source>
</evidence>
<proteinExistence type="predicted"/>
<organism evidence="1 2">
    <name type="scientific">Corynespora cassiicola Philippines</name>
    <dbReference type="NCBI Taxonomy" id="1448308"/>
    <lineage>
        <taxon>Eukaryota</taxon>
        <taxon>Fungi</taxon>
        <taxon>Dikarya</taxon>
        <taxon>Ascomycota</taxon>
        <taxon>Pezizomycotina</taxon>
        <taxon>Dothideomycetes</taxon>
        <taxon>Pleosporomycetidae</taxon>
        <taxon>Pleosporales</taxon>
        <taxon>Corynesporascaceae</taxon>
        <taxon>Corynespora</taxon>
    </lineage>
</organism>
<accession>A0A2T2NDN1</accession>
<dbReference type="AlphaFoldDB" id="A0A2T2NDN1"/>